<reference evidence="1 2" key="1">
    <citation type="journal article" date="2011" name="J. Bacteriol.">
        <title>Complete genome sequence of the haloaromatic acid-degrading bacterium Achromobacter xylosoxidans A8.</title>
        <authorList>
            <person name="Strnad H."/>
            <person name="Ridl J."/>
            <person name="Paces J."/>
            <person name="Kolar M."/>
            <person name="Vlcek C."/>
            <person name="Paces V."/>
        </authorList>
    </citation>
    <scope>NUCLEOTIDE SEQUENCE [LARGE SCALE GENOMIC DNA]</scope>
    <source>
        <strain evidence="1 2">A8</strain>
    </source>
</reference>
<dbReference type="STRING" id="762376.AXYL_03058"/>
<dbReference type="AlphaFoldDB" id="E3HX24"/>
<organism evidence="1 2">
    <name type="scientific">Achromobacter xylosoxidans (strain A8)</name>
    <dbReference type="NCBI Taxonomy" id="762376"/>
    <lineage>
        <taxon>Bacteria</taxon>
        <taxon>Pseudomonadati</taxon>
        <taxon>Pseudomonadota</taxon>
        <taxon>Betaproteobacteria</taxon>
        <taxon>Burkholderiales</taxon>
        <taxon>Alcaligenaceae</taxon>
        <taxon>Achromobacter</taxon>
    </lineage>
</organism>
<sequence>MEVSLSGRMGGPEAGVAYLAGIVLLRPKLKSALADLSIAGLRTVDVELWIGGRITDYVFFASA</sequence>
<dbReference type="PATRIC" id="fig|762376.5.peg.3076"/>
<evidence type="ECO:0000313" key="2">
    <source>
        <dbReference type="Proteomes" id="UP000006876"/>
    </source>
</evidence>
<dbReference type="KEGG" id="axy:AXYL_03058"/>
<gene>
    <name evidence="1" type="ordered locus">AXYL_03058</name>
</gene>
<dbReference type="HOGENOM" id="CLU_2875348_0_0_4"/>
<dbReference type="Proteomes" id="UP000006876">
    <property type="component" value="Chromosome"/>
</dbReference>
<name>E3HX24_ACHXA</name>
<dbReference type="OrthoDB" id="8665648at2"/>
<accession>E3HX24</accession>
<dbReference type="EMBL" id="CP002287">
    <property type="protein sequence ID" value="ADP16378.1"/>
    <property type="molecule type" value="Genomic_DNA"/>
</dbReference>
<proteinExistence type="predicted"/>
<evidence type="ECO:0000313" key="1">
    <source>
        <dbReference type="EMBL" id="ADP16378.1"/>
    </source>
</evidence>
<protein>
    <submittedName>
        <fullName evidence="1">Uncharacterized protein</fullName>
    </submittedName>
</protein>
<dbReference type="RefSeq" id="WP_013393693.1">
    <property type="nucleotide sequence ID" value="NC_014640.1"/>
</dbReference>